<sequence length="74" mass="8027">MPAADKLTDPQFDDVTTAQLAVDGEVEHGPVAYTPLSVEPETDSPNLLWFERAFGAELPSCVPWSAVLEGWVVL</sequence>
<name>A0ABT8BNG9_9HYPH</name>
<proteinExistence type="predicted"/>
<dbReference type="Proteomes" id="UP001224644">
    <property type="component" value="Unassembled WGS sequence"/>
</dbReference>
<evidence type="ECO:0000313" key="2">
    <source>
        <dbReference type="Proteomes" id="UP001224644"/>
    </source>
</evidence>
<dbReference type="EMBL" id="JAUFPX010000031">
    <property type="protein sequence ID" value="MDN3593090.1"/>
    <property type="molecule type" value="Genomic_DNA"/>
</dbReference>
<reference evidence="2" key="1">
    <citation type="journal article" date="2019" name="Int. J. Syst. Evol. Microbiol.">
        <title>The Global Catalogue of Microorganisms (GCM) 10K type strain sequencing project: providing services to taxonomists for standard genome sequencing and annotation.</title>
        <authorList>
            <consortium name="The Broad Institute Genomics Platform"/>
            <consortium name="The Broad Institute Genome Sequencing Center for Infectious Disease"/>
            <person name="Wu L."/>
            <person name="Ma J."/>
        </authorList>
    </citation>
    <scope>NUCLEOTIDE SEQUENCE [LARGE SCALE GENOMIC DNA]</scope>
    <source>
        <strain evidence="2">CECT 7069</strain>
    </source>
</reference>
<organism evidence="1 2">
    <name type="scientific">Methylobacterium adhaesivum</name>
    <dbReference type="NCBI Taxonomy" id="333297"/>
    <lineage>
        <taxon>Bacteria</taxon>
        <taxon>Pseudomonadati</taxon>
        <taxon>Pseudomonadota</taxon>
        <taxon>Alphaproteobacteria</taxon>
        <taxon>Hyphomicrobiales</taxon>
        <taxon>Methylobacteriaceae</taxon>
        <taxon>Methylobacterium</taxon>
    </lineage>
</organism>
<protein>
    <submittedName>
        <fullName evidence="1">Uncharacterized protein</fullName>
    </submittedName>
</protein>
<comment type="caution">
    <text evidence="1">The sequence shown here is derived from an EMBL/GenBank/DDBJ whole genome shotgun (WGS) entry which is preliminary data.</text>
</comment>
<keyword evidence="2" id="KW-1185">Reference proteome</keyword>
<gene>
    <name evidence="1" type="ORF">QWZ12_21040</name>
</gene>
<evidence type="ECO:0000313" key="1">
    <source>
        <dbReference type="EMBL" id="MDN3593090.1"/>
    </source>
</evidence>
<dbReference type="RefSeq" id="WP_238228589.1">
    <property type="nucleotide sequence ID" value="NZ_BPQD01000058.1"/>
</dbReference>
<accession>A0ABT8BNG9</accession>